<evidence type="ECO:0000313" key="3">
    <source>
        <dbReference type="EMBL" id="HJC44761.1"/>
    </source>
</evidence>
<reference evidence="3" key="1">
    <citation type="journal article" date="2021" name="PeerJ">
        <title>Extensive microbial diversity within the chicken gut microbiome revealed by metagenomics and culture.</title>
        <authorList>
            <person name="Gilroy R."/>
            <person name="Ravi A."/>
            <person name="Getino M."/>
            <person name="Pursley I."/>
            <person name="Horton D.L."/>
            <person name="Alikhan N.F."/>
            <person name="Baker D."/>
            <person name="Gharbi K."/>
            <person name="Hall N."/>
            <person name="Watson M."/>
            <person name="Adriaenssens E.M."/>
            <person name="Foster-Nyarko E."/>
            <person name="Jarju S."/>
            <person name="Secka A."/>
            <person name="Antonio M."/>
            <person name="Oren A."/>
            <person name="Chaudhuri R.R."/>
            <person name="La Ragione R."/>
            <person name="Hildebrand F."/>
            <person name="Pallen M.J."/>
        </authorList>
    </citation>
    <scope>NUCLEOTIDE SEQUENCE</scope>
    <source>
        <strain evidence="3">ChiSjej5B23-2810</strain>
    </source>
</reference>
<comment type="caution">
    <text evidence="3">The sequence shown here is derived from an EMBL/GenBank/DDBJ whole genome shotgun (WGS) entry which is preliminary data.</text>
</comment>
<name>A0A9D2T455_9FIRM</name>
<proteinExistence type="predicted"/>
<organism evidence="3 4">
    <name type="scientific">Candidatus Faecalibacterium faecigallinarum</name>
    <dbReference type="NCBI Taxonomy" id="2838577"/>
    <lineage>
        <taxon>Bacteria</taxon>
        <taxon>Bacillati</taxon>
        <taxon>Bacillota</taxon>
        <taxon>Clostridia</taxon>
        <taxon>Eubacteriales</taxon>
        <taxon>Oscillospiraceae</taxon>
        <taxon>Faecalibacterium</taxon>
    </lineage>
</organism>
<feature type="transmembrane region" description="Helical" evidence="1">
    <location>
        <begin position="274"/>
        <end position="291"/>
    </location>
</feature>
<dbReference type="InterPro" id="IPR025668">
    <property type="entry name" value="Tnp_DDE_dom"/>
</dbReference>
<keyword evidence="1" id="KW-0472">Membrane</keyword>
<evidence type="ECO:0000313" key="4">
    <source>
        <dbReference type="Proteomes" id="UP000823906"/>
    </source>
</evidence>
<protein>
    <submittedName>
        <fullName evidence="3">IS982 family transposase</fullName>
    </submittedName>
</protein>
<dbReference type="NCBIfam" id="NF033520">
    <property type="entry name" value="transpos_IS982"/>
    <property type="match status" value="1"/>
</dbReference>
<accession>A0A9D2T455</accession>
<reference evidence="3" key="2">
    <citation type="submission" date="2021-04" db="EMBL/GenBank/DDBJ databases">
        <authorList>
            <person name="Gilroy R."/>
        </authorList>
    </citation>
    <scope>NUCLEOTIDE SEQUENCE</scope>
    <source>
        <strain evidence="3">ChiSjej5B23-2810</strain>
    </source>
</reference>
<feature type="domain" description="Transposase DDE" evidence="2">
    <location>
        <begin position="111"/>
        <end position="267"/>
    </location>
</feature>
<sequence length="293" mass="33838">MNKINILYCAIRQCNDSRFLAGMQRLSNNNCPKFSDRELITVYLWGLKQQLPTRKAIYNYTKTHLANRFRNLPSYQAFCRRLNRLAGAFRALAEIWAEKAAAQSERSHHFMLDSCPILLAKDSRSNRAKVAGELCTMTRNPIRKQWYYGVKLHIIAMRRPDRLPIPCAMYIGSASLCDLWAAKQMVNDCAPVSNGTMFADRAYIDAKWTEELKLRYNIDLITPRKKLLYEKVPSHDAFSTYVSSMRQPIESLFNWINVKTGIQNASHVRSMQGLLFHVFSALAFACWSLAFNY</sequence>
<dbReference type="Pfam" id="PF13612">
    <property type="entry name" value="DDE_Tnp_1_3"/>
    <property type="match status" value="1"/>
</dbReference>
<evidence type="ECO:0000256" key="1">
    <source>
        <dbReference type="SAM" id="Phobius"/>
    </source>
</evidence>
<evidence type="ECO:0000259" key="2">
    <source>
        <dbReference type="Pfam" id="PF13612"/>
    </source>
</evidence>
<dbReference type="AlphaFoldDB" id="A0A9D2T455"/>
<gene>
    <name evidence="3" type="ORF">H9703_01255</name>
</gene>
<keyword evidence="1" id="KW-0812">Transmembrane</keyword>
<keyword evidence="1" id="KW-1133">Transmembrane helix</keyword>
<dbReference type="EMBL" id="DWWN01000009">
    <property type="protein sequence ID" value="HJC44761.1"/>
    <property type="molecule type" value="Genomic_DNA"/>
</dbReference>
<dbReference type="Proteomes" id="UP000823906">
    <property type="component" value="Unassembled WGS sequence"/>
</dbReference>